<protein>
    <recommendedName>
        <fullName evidence="8">GHMP kinase C-terminal domain-containing protein</fullName>
    </recommendedName>
</protein>
<keyword evidence="3" id="KW-0547">Nucleotide-binding</keyword>
<dbReference type="Pfam" id="PF08544">
    <property type="entry name" value="GHMP_kinases_C"/>
    <property type="match status" value="1"/>
</dbReference>
<keyword evidence="10" id="KW-1185">Reference proteome</keyword>
<gene>
    <name evidence="9" type="ORF">GSLYS_00022210001</name>
</gene>
<dbReference type="InterPro" id="IPR036554">
    <property type="entry name" value="GHMP_kinase_C_sf"/>
</dbReference>
<dbReference type="PANTHER" id="PTHR10457:SF7">
    <property type="entry name" value="GALACTOKINASE-RELATED"/>
    <property type="match status" value="1"/>
</dbReference>
<proteinExistence type="predicted"/>
<sequence>DTKVKHDLATSEYNTRRLECEEAVRILSGFLPNIEQLRDVSVADFEKFKDNLPDVIQRRAKHIVTENERTLKAAEYLKQHNLSEFGRLMFESHESLKNDYEVSCAELDLLVEIAKTKKDILGARMTGGGFGGSTVNLVKRENLAQIIEEIGTEYEKQTKISPTLLIAEACDGASEVNSN</sequence>
<dbReference type="Gene3D" id="3.30.70.890">
    <property type="entry name" value="GHMP kinase, C-terminal domain"/>
    <property type="match status" value="1"/>
</dbReference>
<evidence type="ECO:0000256" key="7">
    <source>
        <dbReference type="ARBA" id="ARBA00023277"/>
    </source>
</evidence>
<feature type="domain" description="GHMP kinase C-terminal" evidence="8">
    <location>
        <begin position="73"/>
        <end position="154"/>
    </location>
</feature>
<dbReference type="InterPro" id="IPR013750">
    <property type="entry name" value="GHMP_kinase_C_dom"/>
</dbReference>
<dbReference type="EMBL" id="CAXITT010002039">
    <property type="protein sequence ID" value="CAL1548893.1"/>
    <property type="molecule type" value="Genomic_DNA"/>
</dbReference>
<dbReference type="GO" id="GO:0046872">
    <property type="term" value="F:metal ion binding"/>
    <property type="evidence" value="ECO:0007669"/>
    <property type="project" value="UniProtKB-KW"/>
</dbReference>
<dbReference type="SUPFAM" id="SSF55060">
    <property type="entry name" value="GHMP Kinase, C-terminal domain"/>
    <property type="match status" value="1"/>
</dbReference>
<dbReference type="Proteomes" id="UP001497497">
    <property type="component" value="Unassembled WGS sequence"/>
</dbReference>
<dbReference type="PANTHER" id="PTHR10457">
    <property type="entry name" value="MEVALONATE KINASE/GALACTOKINASE"/>
    <property type="match status" value="1"/>
</dbReference>
<keyword evidence="2" id="KW-0479">Metal-binding</keyword>
<dbReference type="GO" id="GO:0006012">
    <property type="term" value="P:galactose metabolic process"/>
    <property type="evidence" value="ECO:0007669"/>
    <property type="project" value="TreeGrafter"/>
</dbReference>
<feature type="non-terminal residue" evidence="9">
    <location>
        <position position="1"/>
    </location>
</feature>
<keyword evidence="1" id="KW-0808">Transferase</keyword>
<organism evidence="9 10">
    <name type="scientific">Lymnaea stagnalis</name>
    <name type="common">Great pond snail</name>
    <name type="synonym">Helix stagnalis</name>
    <dbReference type="NCBI Taxonomy" id="6523"/>
    <lineage>
        <taxon>Eukaryota</taxon>
        <taxon>Metazoa</taxon>
        <taxon>Spiralia</taxon>
        <taxon>Lophotrochozoa</taxon>
        <taxon>Mollusca</taxon>
        <taxon>Gastropoda</taxon>
        <taxon>Heterobranchia</taxon>
        <taxon>Euthyneura</taxon>
        <taxon>Panpulmonata</taxon>
        <taxon>Hygrophila</taxon>
        <taxon>Lymnaeoidea</taxon>
        <taxon>Lymnaeidae</taxon>
        <taxon>Lymnaea</taxon>
    </lineage>
</organism>
<name>A0AAV2IP17_LYMST</name>
<dbReference type="FunFam" id="3.30.70.890:FF:000001">
    <property type="entry name" value="Galactokinase"/>
    <property type="match status" value="1"/>
</dbReference>
<comment type="caution">
    <text evidence="9">The sequence shown here is derived from an EMBL/GenBank/DDBJ whole genome shotgun (WGS) entry which is preliminary data.</text>
</comment>
<dbReference type="GO" id="GO:0004335">
    <property type="term" value="F:galactokinase activity"/>
    <property type="evidence" value="ECO:0007669"/>
    <property type="project" value="TreeGrafter"/>
</dbReference>
<keyword evidence="4" id="KW-0418">Kinase</keyword>
<evidence type="ECO:0000313" key="9">
    <source>
        <dbReference type="EMBL" id="CAL1548893.1"/>
    </source>
</evidence>
<keyword evidence="6" id="KW-0460">Magnesium</keyword>
<evidence type="ECO:0000256" key="5">
    <source>
        <dbReference type="ARBA" id="ARBA00022840"/>
    </source>
</evidence>
<dbReference type="AlphaFoldDB" id="A0AAV2IP17"/>
<evidence type="ECO:0000256" key="4">
    <source>
        <dbReference type="ARBA" id="ARBA00022777"/>
    </source>
</evidence>
<evidence type="ECO:0000256" key="3">
    <source>
        <dbReference type="ARBA" id="ARBA00022741"/>
    </source>
</evidence>
<evidence type="ECO:0000256" key="1">
    <source>
        <dbReference type="ARBA" id="ARBA00022679"/>
    </source>
</evidence>
<evidence type="ECO:0000256" key="2">
    <source>
        <dbReference type="ARBA" id="ARBA00022723"/>
    </source>
</evidence>
<accession>A0AAV2IP17</accession>
<reference evidence="9 10" key="1">
    <citation type="submission" date="2024-04" db="EMBL/GenBank/DDBJ databases">
        <authorList>
            <consortium name="Genoscope - CEA"/>
            <person name="William W."/>
        </authorList>
    </citation>
    <scope>NUCLEOTIDE SEQUENCE [LARGE SCALE GENOMIC DNA]</scope>
</reference>
<keyword evidence="7" id="KW-0119">Carbohydrate metabolism</keyword>
<evidence type="ECO:0000256" key="6">
    <source>
        <dbReference type="ARBA" id="ARBA00022842"/>
    </source>
</evidence>
<keyword evidence="5" id="KW-0067">ATP-binding</keyword>
<dbReference type="GO" id="GO:0005524">
    <property type="term" value="F:ATP binding"/>
    <property type="evidence" value="ECO:0007669"/>
    <property type="project" value="UniProtKB-KW"/>
</dbReference>
<dbReference type="GO" id="GO:0005829">
    <property type="term" value="C:cytosol"/>
    <property type="evidence" value="ECO:0007669"/>
    <property type="project" value="TreeGrafter"/>
</dbReference>
<evidence type="ECO:0000313" key="10">
    <source>
        <dbReference type="Proteomes" id="UP001497497"/>
    </source>
</evidence>
<evidence type="ECO:0000259" key="8">
    <source>
        <dbReference type="Pfam" id="PF08544"/>
    </source>
</evidence>